<feature type="signal peptide" evidence="1">
    <location>
        <begin position="1"/>
        <end position="25"/>
    </location>
</feature>
<accession>A0A285UF41</accession>
<keyword evidence="1" id="KW-0732">Signal</keyword>
<evidence type="ECO:0000313" key="2">
    <source>
        <dbReference type="EMBL" id="SOC40545.1"/>
    </source>
</evidence>
<keyword evidence="3" id="KW-1185">Reference proteome</keyword>
<evidence type="ECO:0008006" key="4">
    <source>
        <dbReference type="Google" id="ProtNLM"/>
    </source>
</evidence>
<dbReference type="Proteomes" id="UP000219167">
    <property type="component" value="Unassembled WGS sequence"/>
</dbReference>
<protein>
    <recommendedName>
        <fullName evidence="4">Lipoprotein</fullName>
    </recommendedName>
</protein>
<dbReference type="AlphaFoldDB" id="A0A285UF41"/>
<gene>
    <name evidence="2" type="ORF">SAMN05892877_107281</name>
</gene>
<sequence length="57" mass="6064">MAIKHMLLGLALTALTACTSAGPLAEPPAEKRPHDMTSWQILNCPDCIDGGPRPPVR</sequence>
<dbReference type="PROSITE" id="PS51257">
    <property type="entry name" value="PROKAR_LIPOPROTEIN"/>
    <property type="match status" value="1"/>
</dbReference>
<feature type="chain" id="PRO_5012357466" description="Lipoprotein" evidence="1">
    <location>
        <begin position="26"/>
        <end position="57"/>
    </location>
</feature>
<proteinExistence type="predicted"/>
<evidence type="ECO:0000256" key="1">
    <source>
        <dbReference type="SAM" id="SignalP"/>
    </source>
</evidence>
<evidence type="ECO:0000313" key="3">
    <source>
        <dbReference type="Proteomes" id="UP000219167"/>
    </source>
</evidence>
<organism evidence="2 3">
    <name type="scientific">Rhizobium subbaraonis</name>
    <dbReference type="NCBI Taxonomy" id="908946"/>
    <lineage>
        <taxon>Bacteria</taxon>
        <taxon>Pseudomonadati</taxon>
        <taxon>Pseudomonadota</taxon>
        <taxon>Alphaproteobacteria</taxon>
        <taxon>Hyphomicrobiales</taxon>
        <taxon>Rhizobiaceae</taxon>
        <taxon>Rhizobium/Agrobacterium group</taxon>
        <taxon>Rhizobium</taxon>
    </lineage>
</organism>
<reference evidence="2 3" key="1">
    <citation type="submission" date="2017-08" db="EMBL/GenBank/DDBJ databases">
        <authorList>
            <person name="de Groot N.N."/>
        </authorList>
    </citation>
    <scope>NUCLEOTIDE SEQUENCE [LARGE SCALE GENOMIC DNA]</scope>
    <source>
        <strain evidence="2 3">JC85</strain>
    </source>
</reference>
<name>A0A285UF41_9HYPH</name>
<dbReference type="EMBL" id="OBQD01000007">
    <property type="protein sequence ID" value="SOC40545.1"/>
    <property type="molecule type" value="Genomic_DNA"/>
</dbReference>